<sequence>MQYTALPQRISQNTTVQAPVVQGIPGYLCPTCKANGIETVCINGTTCPVCKTEIDVNKPKMRE</sequence>
<comment type="caution">
    <text evidence="1">The sequence shown here is derived from an EMBL/GenBank/DDBJ whole genome shotgun (WGS) entry which is preliminary data.</text>
</comment>
<reference evidence="2" key="2">
    <citation type="submission" date="2013-04" db="EMBL/GenBank/DDBJ databases">
        <title>Genomic mechanisms accounting for the adaptation to parasitism in nematode-trapping fungi.</title>
        <authorList>
            <person name="Ahren D.G."/>
        </authorList>
    </citation>
    <scope>NUCLEOTIDE SEQUENCE [LARGE SCALE GENOMIC DNA]</scope>
    <source>
        <strain evidence="2">CBS 200.50</strain>
    </source>
</reference>
<keyword evidence="2" id="KW-1185">Reference proteome</keyword>
<dbReference type="HOGENOM" id="CLU_2885711_0_0_1"/>
<evidence type="ECO:0000313" key="1">
    <source>
        <dbReference type="EMBL" id="EPS37276.1"/>
    </source>
</evidence>
<name>S8A847_DACHA</name>
<organism evidence="1 2">
    <name type="scientific">Dactylellina haptotyla (strain CBS 200.50)</name>
    <name type="common">Nematode-trapping fungus</name>
    <name type="synonym">Monacrosporium haptotylum</name>
    <dbReference type="NCBI Taxonomy" id="1284197"/>
    <lineage>
        <taxon>Eukaryota</taxon>
        <taxon>Fungi</taxon>
        <taxon>Dikarya</taxon>
        <taxon>Ascomycota</taxon>
        <taxon>Pezizomycotina</taxon>
        <taxon>Orbiliomycetes</taxon>
        <taxon>Orbiliales</taxon>
        <taxon>Orbiliaceae</taxon>
        <taxon>Dactylellina</taxon>
    </lineage>
</organism>
<protein>
    <submittedName>
        <fullName evidence="1">Uncharacterized protein</fullName>
    </submittedName>
</protein>
<reference evidence="1 2" key="1">
    <citation type="journal article" date="2013" name="PLoS Genet.">
        <title>Genomic mechanisms accounting for the adaptation to parasitism in nematode-trapping fungi.</title>
        <authorList>
            <person name="Meerupati T."/>
            <person name="Andersson K.M."/>
            <person name="Friman E."/>
            <person name="Kumar D."/>
            <person name="Tunlid A."/>
            <person name="Ahren D."/>
        </authorList>
    </citation>
    <scope>NUCLEOTIDE SEQUENCE [LARGE SCALE GENOMIC DNA]</scope>
    <source>
        <strain evidence="1 2">CBS 200.50</strain>
    </source>
</reference>
<accession>S8A847</accession>
<evidence type="ECO:0000313" key="2">
    <source>
        <dbReference type="Proteomes" id="UP000015100"/>
    </source>
</evidence>
<gene>
    <name evidence="1" type="ORF">H072_9029</name>
</gene>
<dbReference type="AlphaFoldDB" id="S8A847"/>
<proteinExistence type="predicted"/>
<dbReference type="Proteomes" id="UP000015100">
    <property type="component" value="Unassembled WGS sequence"/>
</dbReference>
<dbReference type="OrthoDB" id="6133115at2759"/>
<dbReference type="EMBL" id="AQGS01000677">
    <property type="protein sequence ID" value="EPS37276.1"/>
    <property type="molecule type" value="Genomic_DNA"/>
</dbReference>